<proteinExistence type="predicted"/>
<name>A0A1R3KHL3_COCAP</name>
<organism evidence="1 2">
    <name type="scientific">Corchorus capsularis</name>
    <name type="common">Jute</name>
    <dbReference type="NCBI Taxonomy" id="210143"/>
    <lineage>
        <taxon>Eukaryota</taxon>
        <taxon>Viridiplantae</taxon>
        <taxon>Streptophyta</taxon>
        <taxon>Embryophyta</taxon>
        <taxon>Tracheophyta</taxon>
        <taxon>Spermatophyta</taxon>
        <taxon>Magnoliopsida</taxon>
        <taxon>eudicotyledons</taxon>
        <taxon>Gunneridae</taxon>
        <taxon>Pentapetalae</taxon>
        <taxon>rosids</taxon>
        <taxon>malvids</taxon>
        <taxon>Malvales</taxon>
        <taxon>Malvaceae</taxon>
        <taxon>Grewioideae</taxon>
        <taxon>Apeibeae</taxon>
        <taxon>Corchorus</taxon>
    </lineage>
</organism>
<comment type="caution">
    <text evidence="1">The sequence shown here is derived from an EMBL/GenBank/DDBJ whole genome shotgun (WGS) entry which is preliminary data.</text>
</comment>
<dbReference type="AlphaFoldDB" id="A0A1R3KHL3"/>
<gene>
    <name evidence="1" type="ORF">CCACVL1_01512</name>
</gene>
<evidence type="ECO:0000313" key="2">
    <source>
        <dbReference type="Proteomes" id="UP000188268"/>
    </source>
</evidence>
<accession>A0A1R3KHL3</accession>
<dbReference type="EMBL" id="AWWV01004871">
    <property type="protein sequence ID" value="OMP06560.1"/>
    <property type="molecule type" value="Genomic_DNA"/>
</dbReference>
<protein>
    <submittedName>
        <fullName evidence="1">Uncharacterized protein</fullName>
    </submittedName>
</protein>
<evidence type="ECO:0000313" key="1">
    <source>
        <dbReference type="EMBL" id="OMP06560.1"/>
    </source>
</evidence>
<reference evidence="1 2" key="1">
    <citation type="submission" date="2013-09" db="EMBL/GenBank/DDBJ databases">
        <title>Corchorus capsularis genome sequencing.</title>
        <authorList>
            <person name="Alam M."/>
            <person name="Haque M.S."/>
            <person name="Islam M.S."/>
            <person name="Emdad E.M."/>
            <person name="Islam M.M."/>
            <person name="Ahmed B."/>
            <person name="Halim A."/>
            <person name="Hossen Q.M.M."/>
            <person name="Hossain M.Z."/>
            <person name="Ahmed R."/>
            <person name="Khan M.M."/>
            <person name="Islam R."/>
            <person name="Rashid M.M."/>
            <person name="Khan S.A."/>
            <person name="Rahman M.S."/>
            <person name="Alam M."/>
        </authorList>
    </citation>
    <scope>NUCLEOTIDE SEQUENCE [LARGE SCALE GENOMIC DNA]</scope>
    <source>
        <strain evidence="2">cv. CVL-1</strain>
        <tissue evidence="1">Whole seedling</tissue>
    </source>
</reference>
<keyword evidence="2" id="KW-1185">Reference proteome</keyword>
<dbReference type="Gramene" id="OMP06560">
    <property type="protein sequence ID" value="OMP06560"/>
    <property type="gene ID" value="CCACVL1_01512"/>
</dbReference>
<dbReference type="Proteomes" id="UP000188268">
    <property type="component" value="Unassembled WGS sequence"/>
</dbReference>
<sequence length="27" mass="3165">MANGPSIYVFLSFARFNRDIRSDIFNI</sequence>